<feature type="compositionally biased region" description="Polar residues" evidence="3">
    <location>
        <begin position="813"/>
        <end position="840"/>
    </location>
</feature>
<keyword evidence="1 2" id="KW-0694">RNA-binding</keyword>
<evidence type="ECO:0000313" key="5">
    <source>
        <dbReference type="EMBL" id="KAH7444929.1"/>
    </source>
</evidence>
<evidence type="ECO:0000256" key="1">
    <source>
        <dbReference type="ARBA" id="ARBA00022884"/>
    </source>
</evidence>
<dbReference type="GO" id="GO:0003723">
    <property type="term" value="F:RNA binding"/>
    <property type="evidence" value="ECO:0007669"/>
    <property type="project" value="UniProtKB-UniRule"/>
</dbReference>
<name>A0A8T2VKG2_CERRI</name>
<proteinExistence type="predicted"/>
<dbReference type="CDD" id="cd12530">
    <property type="entry name" value="RRM3_EAR1_like"/>
    <property type="match status" value="1"/>
</dbReference>
<comment type="caution">
    <text evidence="5">The sequence shown here is derived from an EMBL/GenBank/DDBJ whole genome shotgun (WGS) entry which is preliminary data.</text>
</comment>
<sequence length="840" mass="92741">MQGTLDASDSGVDHLEQMAMVQSSETTTSPLLDLPTSASELRVRALSTEEIVSQLSTSTAHADPSGGVECLKSPRSIEPQNQGLKSQLDSSAASLDANALEFFPTSLYSTPNAHKCFPVKLMESLKHRHANSCDQMATNPNVVTKESLLNSQDVHESSDTSYVLPRVSDHRQTFVSEVHFFGNHVASERSGYGCFHERAIHLGFPVASPGTFALPPPTIQHTSHSPVFHPIVKMLPSQPTLAPLIAAPVQMLPGCTPKVPHQVIGLVDDQQRSSSRSLRRSLSCYSHGIWKEHVSRTLLIVGLPGHISETHVRRELECWGAIRGIQLDVHEQCLQVQVQFYDLRSAREALQGMRSQFVAHHTRHYSHLWEGGFLRTGILCGVLVAVQYTSSWGMAVPDAQNQGTLVLFNVGSEVNVQDIRCIFEAYVWITNDAGNVREVREAPTKRQHKFVEFYDVRAAAAAWLALNGKEICGKYVKIEFSRQGGAMSRLQMGTKDKACQETLNPSLCVNYCTWNGHGFYGFNPYWTNTQLVQGSDVYAHAQGVSMHSPMDFCLAGDPCSLTMTIHPEMGSREDDTGRRANREGVASGIRVLQTYGPGAAAPQPYCSGGPFKDRNVAAPRFSKSHTNFQFNEVDMYVDQNKPRTTLMIQNIPNKYSQKMLLSTLDQYCLEANNNLGVGDPEAAYDFMYLPIDFKNKCNLGYAFVNFTSPQATHGFYKAFHSKAWEEFNSRKICEITFARLQGRMALEDHFKNSRFACDTEEYLPVLFVPPRNGANGSQPIVAVGQMGVCHDGLLSRSKGQFVSPGSIIHEEQGISQSGGENGEGSISRSSGHALETNESN</sequence>
<dbReference type="PANTHER" id="PTHR23189">
    <property type="entry name" value="RNA RECOGNITION MOTIF-CONTAINING"/>
    <property type="match status" value="1"/>
</dbReference>
<dbReference type="InterPro" id="IPR034458">
    <property type="entry name" value="EAR1-like_RRM3"/>
</dbReference>
<feature type="region of interest" description="Disordered" evidence="3">
    <location>
        <begin position="56"/>
        <end position="87"/>
    </location>
</feature>
<dbReference type="SMART" id="SM00360">
    <property type="entry name" value="RRM"/>
    <property type="match status" value="1"/>
</dbReference>
<dbReference type="Pfam" id="PF04059">
    <property type="entry name" value="RRM_2"/>
    <property type="match status" value="1"/>
</dbReference>
<dbReference type="Gene3D" id="3.30.70.330">
    <property type="match status" value="2"/>
</dbReference>
<feature type="region of interest" description="Disordered" evidence="3">
    <location>
        <begin position="812"/>
        <end position="840"/>
    </location>
</feature>
<dbReference type="OrthoDB" id="417481at2759"/>
<dbReference type="InterPro" id="IPR012677">
    <property type="entry name" value="Nucleotide-bd_a/b_plait_sf"/>
</dbReference>
<evidence type="ECO:0000256" key="2">
    <source>
        <dbReference type="PROSITE-ProRule" id="PRU00176"/>
    </source>
</evidence>
<accession>A0A8T2VKG2</accession>
<evidence type="ECO:0000259" key="4">
    <source>
        <dbReference type="PROSITE" id="PS50102"/>
    </source>
</evidence>
<reference evidence="5" key="1">
    <citation type="submission" date="2021-08" db="EMBL/GenBank/DDBJ databases">
        <title>WGS assembly of Ceratopteris richardii.</title>
        <authorList>
            <person name="Marchant D.B."/>
            <person name="Chen G."/>
            <person name="Jenkins J."/>
            <person name="Shu S."/>
            <person name="Leebens-Mack J."/>
            <person name="Grimwood J."/>
            <person name="Schmutz J."/>
            <person name="Soltis P."/>
            <person name="Soltis D."/>
            <person name="Chen Z.-H."/>
        </authorList>
    </citation>
    <scope>NUCLEOTIDE SEQUENCE</scope>
    <source>
        <strain evidence="5">Whitten #5841</strain>
        <tissue evidence="5">Leaf</tissue>
    </source>
</reference>
<evidence type="ECO:0000313" key="6">
    <source>
        <dbReference type="Proteomes" id="UP000825935"/>
    </source>
</evidence>
<dbReference type="AlphaFoldDB" id="A0A8T2VKG2"/>
<dbReference type="InterPro" id="IPR035979">
    <property type="entry name" value="RBD_domain_sf"/>
</dbReference>
<keyword evidence="6" id="KW-1185">Reference proteome</keyword>
<organism evidence="5 6">
    <name type="scientific">Ceratopteris richardii</name>
    <name type="common">Triangle waterfern</name>
    <dbReference type="NCBI Taxonomy" id="49495"/>
    <lineage>
        <taxon>Eukaryota</taxon>
        <taxon>Viridiplantae</taxon>
        <taxon>Streptophyta</taxon>
        <taxon>Embryophyta</taxon>
        <taxon>Tracheophyta</taxon>
        <taxon>Polypodiopsida</taxon>
        <taxon>Polypodiidae</taxon>
        <taxon>Polypodiales</taxon>
        <taxon>Pteridineae</taxon>
        <taxon>Pteridaceae</taxon>
        <taxon>Parkerioideae</taxon>
        <taxon>Ceratopteris</taxon>
    </lineage>
</organism>
<dbReference type="Proteomes" id="UP000825935">
    <property type="component" value="Chromosome 2"/>
</dbReference>
<dbReference type="SUPFAM" id="SSF54928">
    <property type="entry name" value="RNA-binding domain, RBD"/>
    <property type="match status" value="2"/>
</dbReference>
<dbReference type="EMBL" id="CM035407">
    <property type="protein sequence ID" value="KAH7444929.1"/>
    <property type="molecule type" value="Genomic_DNA"/>
</dbReference>
<dbReference type="InterPro" id="IPR000504">
    <property type="entry name" value="RRM_dom"/>
</dbReference>
<gene>
    <name evidence="5" type="ORF">KP509_02G098500</name>
</gene>
<protein>
    <recommendedName>
        <fullName evidence="4">RRM domain-containing protein</fullName>
    </recommendedName>
</protein>
<feature type="domain" description="RRM" evidence="4">
    <location>
        <begin position="403"/>
        <end position="483"/>
    </location>
</feature>
<dbReference type="PROSITE" id="PS50102">
    <property type="entry name" value="RRM"/>
    <property type="match status" value="1"/>
</dbReference>
<dbReference type="InterPro" id="IPR007201">
    <property type="entry name" value="Mei2-like_Rrm_C"/>
</dbReference>
<evidence type="ECO:0000256" key="3">
    <source>
        <dbReference type="SAM" id="MobiDB-lite"/>
    </source>
</evidence>